<dbReference type="Proteomes" id="UP000630142">
    <property type="component" value="Unassembled WGS sequence"/>
</dbReference>
<feature type="transmembrane region" description="Helical" evidence="1">
    <location>
        <begin position="7"/>
        <end position="27"/>
    </location>
</feature>
<keyword evidence="1" id="KW-1133">Transmembrane helix</keyword>
<evidence type="ECO:0000313" key="2">
    <source>
        <dbReference type="EMBL" id="GHD14158.1"/>
    </source>
</evidence>
<evidence type="ECO:0000313" key="3">
    <source>
        <dbReference type="Proteomes" id="UP000630142"/>
    </source>
</evidence>
<reference evidence="2" key="1">
    <citation type="journal article" date="2014" name="Int. J. Syst. Evol. Microbiol.">
        <title>Complete genome sequence of Corynebacterium casei LMG S-19264T (=DSM 44701T), isolated from a smear-ripened cheese.</title>
        <authorList>
            <consortium name="US DOE Joint Genome Institute (JGI-PGF)"/>
            <person name="Walter F."/>
            <person name="Albersmeier A."/>
            <person name="Kalinowski J."/>
            <person name="Ruckert C."/>
        </authorList>
    </citation>
    <scope>NUCLEOTIDE SEQUENCE</scope>
    <source>
        <strain evidence="2">KCTC 42249</strain>
    </source>
</reference>
<comment type="caution">
    <text evidence="2">The sequence shown here is derived from an EMBL/GenBank/DDBJ whole genome shotgun (WGS) entry which is preliminary data.</text>
</comment>
<gene>
    <name evidence="2" type="ORF">GCM10016234_19440</name>
</gene>
<keyword evidence="1" id="KW-0812">Transmembrane</keyword>
<reference evidence="2" key="2">
    <citation type="submission" date="2020-09" db="EMBL/GenBank/DDBJ databases">
        <authorList>
            <person name="Sun Q."/>
            <person name="Kim S."/>
        </authorList>
    </citation>
    <scope>NUCLEOTIDE SEQUENCE</scope>
    <source>
        <strain evidence="2">KCTC 42249</strain>
    </source>
</reference>
<sequence length="45" mass="4787">MKPVRAFFLSMIMISGIALWGAGIYTADASVHMQVVDGYGVSASH</sequence>
<proteinExistence type="predicted"/>
<organism evidence="2 3">
    <name type="scientific">Tianweitania populi</name>
    <dbReference type="NCBI Taxonomy" id="1607949"/>
    <lineage>
        <taxon>Bacteria</taxon>
        <taxon>Pseudomonadati</taxon>
        <taxon>Pseudomonadota</taxon>
        <taxon>Alphaproteobacteria</taxon>
        <taxon>Hyphomicrobiales</taxon>
        <taxon>Phyllobacteriaceae</taxon>
        <taxon>Tianweitania</taxon>
    </lineage>
</organism>
<accession>A0A8J3DYV8</accession>
<protein>
    <submittedName>
        <fullName evidence="2">Uncharacterized protein</fullName>
    </submittedName>
</protein>
<dbReference type="AlphaFoldDB" id="A0A8J3DYV8"/>
<name>A0A8J3DYV8_9HYPH</name>
<keyword evidence="3" id="KW-1185">Reference proteome</keyword>
<dbReference type="RefSeq" id="WP_189503392.1">
    <property type="nucleotide sequence ID" value="NZ_BMZQ01000002.1"/>
</dbReference>
<evidence type="ECO:0000256" key="1">
    <source>
        <dbReference type="SAM" id="Phobius"/>
    </source>
</evidence>
<dbReference type="EMBL" id="BMZQ01000002">
    <property type="protein sequence ID" value="GHD14158.1"/>
    <property type="molecule type" value="Genomic_DNA"/>
</dbReference>
<keyword evidence="1" id="KW-0472">Membrane</keyword>